<reference evidence="3" key="1">
    <citation type="submission" date="2022-10" db="EMBL/GenBank/DDBJ databases">
        <title>Chitiniphilus purpureus sp. nov., a novel chitin-degrading bacterium isolated from crawfish pond sediment.</title>
        <authorList>
            <person name="Li K."/>
        </authorList>
    </citation>
    <scope>NUCLEOTIDE SEQUENCE</scope>
    <source>
        <strain evidence="3">CD1</strain>
    </source>
</reference>
<name>A0ABY6DPJ0_9NEIS</name>
<dbReference type="EMBL" id="CP106753">
    <property type="protein sequence ID" value="UXY16295.1"/>
    <property type="molecule type" value="Genomic_DNA"/>
</dbReference>
<proteinExistence type="predicted"/>
<feature type="domain" description="Ice-binding protein C-terminal" evidence="2">
    <location>
        <begin position="241"/>
        <end position="264"/>
    </location>
</feature>
<sequence length="267" mass="29045">MLGKKWIVTMVCGIFALPAHAALITVEGADLWFRYDSSSLMSNWKVDVIGNTLTLKAIEDKPLAQLTIGGLAERRTASVSVKPFDVEVLTKTGRRVNDFQLTHSATAIGQVGDEFVMEATAVTQVAIRSGNAAHLGSEKLQSSKYSPAYAPGMGDDSIHHLPAAWQNSRVADQALQGLRANNGLASFESFSMKVNANLREGYYRSDLFTGTVFEETALMTTRLDSYTVSFNTIPYDTPVSPVPEPETYALLGMGLVGLLAARRRKTH</sequence>
<evidence type="ECO:0000259" key="2">
    <source>
        <dbReference type="Pfam" id="PF07589"/>
    </source>
</evidence>
<dbReference type="InterPro" id="IPR013424">
    <property type="entry name" value="Ice-binding_C"/>
</dbReference>
<dbReference type="NCBIfam" id="TIGR02595">
    <property type="entry name" value="PEP_CTERM"/>
    <property type="match status" value="1"/>
</dbReference>
<dbReference type="Proteomes" id="UP001061302">
    <property type="component" value="Chromosome"/>
</dbReference>
<gene>
    <name evidence="3" type="ORF">N8I74_04555</name>
</gene>
<protein>
    <submittedName>
        <fullName evidence="3">PEP-CTERM sorting domain-containing protein</fullName>
    </submittedName>
</protein>
<dbReference type="RefSeq" id="WP_263125751.1">
    <property type="nucleotide sequence ID" value="NZ_CP106753.1"/>
</dbReference>
<evidence type="ECO:0000313" key="4">
    <source>
        <dbReference type="Proteomes" id="UP001061302"/>
    </source>
</evidence>
<organism evidence="3 4">
    <name type="scientific">Chitiniphilus purpureus</name>
    <dbReference type="NCBI Taxonomy" id="2981137"/>
    <lineage>
        <taxon>Bacteria</taxon>
        <taxon>Pseudomonadati</taxon>
        <taxon>Pseudomonadota</taxon>
        <taxon>Betaproteobacteria</taxon>
        <taxon>Neisseriales</taxon>
        <taxon>Chitinibacteraceae</taxon>
        <taxon>Chitiniphilus</taxon>
    </lineage>
</organism>
<feature type="chain" id="PRO_5046682984" evidence="1">
    <location>
        <begin position="22"/>
        <end position="267"/>
    </location>
</feature>
<accession>A0ABY6DPJ0</accession>
<evidence type="ECO:0000256" key="1">
    <source>
        <dbReference type="SAM" id="SignalP"/>
    </source>
</evidence>
<evidence type="ECO:0000313" key="3">
    <source>
        <dbReference type="EMBL" id="UXY16295.1"/>
    </source>
</evidence>
<keyword evidence="1" id="KW-0732">Signal</keyword>
<dbReference type="Pfam" id="PF07589">
    <property type="entry name" value="PEP-CTERM"/>
    <property type="match status" value="1"/>
</dbReference>
<keyword evidence="4" id="KW-1185">Reference proteome</keyword>
<feature type="signal peptide" evidence="1">
    <location>
        <begin position="1"/>
        <end position="21"/>
    </location>
</feature>